<name>A0ABW1YEC7_9DEIO</name>
<gene>
    <name evidence="3" type="ORF">ACFP81_07920</name>
</gene>
<accession>A0ABW1YEC7</accession>
<reference evidence="4" key="1">
    <citation type="journal article" date="2019" name="Int. J. Syst. Evol. Microbiol.">
        <title>The Global Catalogue of Microorganisms (GCM) 10K type strain sequencing project: providing services to taxonomists for standard genome sequencing and annotation.</title>
        <authorList>
            <consortium name="The Broad Institute Genomics Platform"/>
            <consortium name="The Broad Institute Genome Sequencing Center for Infectious Disease"/>
            <person name="Wu L."/>
            <person name="Ma J."/>
        </authorList>
    </citation>
    <scope>NUCLEOTIDE SEQUENCE [LARGE SCALE GENOMIC DNA]</scope>
    <source>
        <strain evidence="4">CGMCC 1.15772</strain>
    </source>
</reference>
<sequence>MTEPDPQPHFVPAGYTLSHLLGRGATSLVFLARDPKGREVALKLPHTENENPAAAEMFSNEVRMSLQLRHANLVQGLDGTPFGEGAFLALEYLPGGALDTRLAAGPLPYEQALSLLRDVALALQYLHGMGAVHQDVKAQNVYLRGQTGVLGDLGNSFMAGQGARWGAALFIWPQKSTRAAAATVPATFTA</sequence>
<dbReference type="InterPro" id="IPR017441">
    <property type="entry name" value="Protein_kinase_ATP_BS"/>
</dbReference>
<organism evidence="3 4">
    <name type="scientific">Deinococcus lacus</name>
    <dbReference type="NCBI Taxonomy" id="392561"/>
    <lineage>
        <taxon>Bacteria</taxon>
        <taxon>Thermotogati</taxon>
        <taxon>Deinococcota</taxon>
        <taxon>Deinococci</taxon>
        <taxon>Deinococcales</taxon>
        <taxon>Deinococcaceae</taxon>
        <taxon>Deinococcus</taxon>
    </lineage>
</organism>
<evidence type="ECO:0000313" key="3">
    <source>
        <dbReference type="EMBL" id="MFC6591940.1"/>
    </source>
</evidence>
<proteinExistence type="predicted"/>
<dbReference type="PANTHER" id="PTHR24361:SF678">
    <property type="entry name" value="SPORULATION-SPECIFIC PROTEIN 1"/>
    <property type="match status" value="1"/>
</dbReference>
<comment type="caution">
    <text evidence="3">The sequence shown here is derived from an EMBL/GenBank/DDBJ whole genome shotgun (WGS) entry which is preliminary data.</text>
</comment>
<evidence type="ECO:0000259" key="2">
    <source>
        <dbReference type="PROSITE" id="PS50011"/>
    </source>
</evidence>
<dbReference type="PANTHER" id="PTHR24361">
    <property type="entry name" value="MITOGEN-ACTIVATED KINASE KINASE KINASE"/>
    <property type="match status" value="1"/>
</dbReference>
<dbReference type="InterPro" id="IPR000719">
    <property type="entry name" value="Prot_kinase_dom"/>
</dbReference>
<dbReference type="PROSITE" id="PS00107">
    <property type="entry name" value="PROTEIN_KINASE_ATP"/>
    <property type="match status" value="1"/>
</dbReference>
<keyword evidence="1" id="KW-0067">ATP-binding</keyword>
<dbReference type="GO" id="GO:0016301">
    <property type="term" value="F:kinase activity"/>
    <property type="evidence" value="ECO:0007669"/>
    <property type="project" value="UniProtKB-KW"/>
</dbReference>
<dbReference type="InterPro" id="IPR053235">
    <property type="entry name" value="Ser_Thr_kinase"/>
</dbReference>
<evidence type="ECO:0000256" key="1">
    <source>
        <dbReference type="PROSITE-ProRule" id="PRU10141"/>
    </source>
</evidence>
<keyword evidence="1" id="KW-0547">Nucleotide-binding</keyword>
<dbReference type="Proteomes" id="UP001596297">
    <property type="component" value="Unassembled WGS sequence"/>
</dbReference>
<dbReference type="SUPFAM" id="SSF56112">
    <property type="entry name" value="Protein kinase-like (PK-like)"/>
    <property type="match status" value="1"/>
</dbReference>
<dbReference type="Pfam" id="PF00069">
    <property type="entry name" value="Pkinase"/>
    <property type="match status" value="1"/>
</dbReference>
<protein>
    <submittedName>
        <fullName evidence="3">Protein kinase</fullName>
    </submittedName>
</protein>
<dbReference type="PROSITE" id="PS50011">
    <property type="entry name" value="PROTEIN_KINASE_DOM"/>
    <property type="match status" value="1"/>
</dbReference>
<evidence type="ECO:0000313" key="4">
    <source>
        <dbReference type="Proteomes" id="UP001596297"/>
    </source>
</evidence>
<keyword evidence="3" id="KW-0418">Kinase</keyword>
<dbReference type="InterPro" id="IPR011009">
    <property type="entry name" value="Kinase-like_dom_sf"/>
</dbReference>
<dbReference type="RefSeq" id="WP_380082956.1">
    <property type="nucleotide sequence ID" value="NZ_JBHSWD010000001.1"/>
</dbReference>
<keyword evidence="4" id="KW-1185">Reference proteome</keyword>
<dbReference type="SMART" id="SM00220">
    <property type="entry name" value="S_TKc"/>
    <property type="match status" value="1"/>
</dbReference>
<feature type="binding site" evidence="1">
    <location>
        <position position="43"/>
    </location>
    <ligand>
        <name>ATP</name>
        <dbReference type="ChEBI" id="CHEBI:30616"/>
    </ligand>
</feature>
<keyword evidence="3" id="KW-0808">Transferase</keyword>
<feature type="domain" description="Protein kinase" evidence="2">
    <location>
        <begin position="15"/>
        <end position="190"/>
    </location>
</feature>
<dbReference type="EMBL" id="JBHSWD010000001">
    <property type="protein sequence ID" value="MFC6591940.1"/>
    <property type="molecule type" value="Genomic_DNA"/>
</dbReference>
<dbReference type="Gene3D" id="1.10.510.10">
    <property type="entry name" value="Transferase(Phosphotransferase) domain 1"/>
    <property type="match status" value="1"/>
</dbReference>